<dbReference type="NCBIfam" id="NF004824">
    <property type="entry name" value="PRK06180.1"/>
    <property type="match status" value="1"/>
</dbReference>
<dbReference type="InterPro" id="IPR051911">
    <property type="entry name" value="SDR_oxidoreductase"/>
</dbReference>
<keyword evidence="2" id="KW-0560">Oxidoreductase</keyword>
<keyword evidence="5" id="KW-0732">Signal</keyword>
<protein>
    <submittedName>
        <fullName evidence="6">SDR family NAD(P)-dependent oxidoreductase</fullName>
    </submittedName>
</protein>
<evidence type="ECO:0000256" key="5">
    <source>
        <dbReference type="SAM" id="SignalP"/>
    </source>
</evidence>
<feature type="region of interest" description="Disordered" evidence="4">
    <location>
        <begin position="197"/>
        <end position="223"/>
    </location>
</feature>
<dbReference type="CDD" id="cd05374">
    <property type="entry name" value="17beta-HSD-like_SDR_c"/>
    <property type="match status" value="1"/>
</dbReference>
<dbReference type="Pfam" id="PF00106">
    <property type="entry name" value="adh_short"/>
    <property type="match status" value="1"/>
</dbReference>
<dbReference type="InterPro" id="IPR002347">
    <property type="entry name" value="SDR_fam"/>
</dbReference>
<name>A0A963YYR9_9PROT</name>
<reference evidence="6 7" key="1">
    <citation type="journal article" date="2021" name="Microorganisms">
        <title>Acidisoma silvae sp. nov. and Acidisomacellulosilytica sp. nov., Two Acidophilic Bacteria Isolated from Decaying Wood, Hydrolyzing Cellulose and Producing Poly-3-hydroxybutyrate.</title>
        <authorList>
            <person name="Mieszkin S."/>
            <person name="Pouder E."/>
            <person name="Uroz S."/>
            <person name="Simon-Colin C."/>
            <person name="Alain K."/>
        </authorList>
    </citation>
    <scope>NUCLEOTIDE SEQUENCE [LARGE SCALE GENOMIC DNA]</scope>
    <source>
        <strain evidence="6 7">HW T5.17</strain>
    </source>
</reference>
<evidence type="ECO:0000256" key="2">
    <source>
        <dbReference type="ARBA" id="ARBA00023002"/>
    </source>
</evidence>
<feature type="signal peptide" evidence="5">
    <location>
        <begin position="1"/>
        <end position="22"/>
    </location>
</feature>
<evidence type="ECO:0000256" key="4">
    <source>
        <dbReference type="SAM" id="MobiDB-lite"/>
    </source>
</evidence>
<comment type="similarity">
    <text evidence="1 3">Belongs to the short-chain dehydrogenases/reductases (SDR) family.</text>
</comment>
<dbReference type="PANTHER" id="PTHR43976:SF16">
    <property type="entry name" value="SHORT-CHAIN DEHYDROGENASE_REDUCTASE FAMILY PROTEIN"/>
    <property type="match status" value="1"/>
</dbReference>
<sequence length="279" mass="29350">MRMTTWLITGCSAGLGRSLAQAVLKAGFNVVVTARNPDSVADIVSAYPKTAVAAALDVTDRQAIDRVVALAGERFGGIDVLVNNAGYGYRAAVEEGDEEEVAALFATNVFGPVSVIKAVLPGMRERKTGTIVNISSIAAQRSSPGSGFYSATKRALEGLSDALRKEVAPLGIKVLIVEPGAFRTEFAGRSLRGSDKGLDAYATTAGPRRKGTDKTHGTQPGDPDLAAQVMMDTIMGGDLPVRLLLGRDAIAVVGEEIEAQRAEIKAWSDVSVKTDFTNR</sequence>
<organism evidence="6 7">
    <name type="scientific">Acidisoma cellulosilyticum</name>
    <dbReference type="NCBI Taxonomy" id="2802395"/>
    <lineage>
        <taxon>Bacteria</taxon>
        <taxon>Pseudomonadati</taxon>
        <taxon>Pseudomonadota</taxon>
        <taxon>Alphaproteobacteria</taxon>
        <taxon>Acetobacterales</taxon>
        <taxon>Acidocellaceae</taxon>
        <taxon>Acidisoma</taxon>
    </lineage>
</organism>
<dbReference type="SUPFAM" id="SSF51735">
    <property type="entry name" value="NAD(P)-binding Rossmann-fold domains"/>
    <property type="match status" value="1"/>
</dbReference>
<evidence type="ECO:0000256" key="1">
    <source>
        <dbReference type="ARBA" id="ARBA00006484"/>
    </source>
</evidence>
<evidence type="ECO:0000313" key="7">
    <source>
        <dbReference type="Proteomes" id="UP000721844"/>
    </source>
</evidence>
<accession>A0A963YYR9</accession>
<evidence type="ECO:0000256" key="3">
    <source>
        <dbReference type="RuleBase" id="RU000363"/>
    </source>
</evidence>
<dbReference type="PROSITE" id="PS00061">
    <property type="entry name" value="ADH_SHORT"/>
    <property type="match status" value="1"/>
</dbReference>
<dbReference type="PRINTS" id="PR00081">
    <property type="entry name" value="GDHRDH"/>
</dbReference>
<dbReference type="Proteomes" id="UP000721844">
    <property type="component" value="Unassembled WGS sequence"/>
</dbReference>
<dbReference type="PANTHER" id="PTHR43976">
    <property type="entry name" value="SHORT CHAIN DEHYDROGENASE"/>
    <property type="match status" value="1"/>
</dbReference>
<dbReference type="Gene3D" id="3.40.50.720">
    <property type="entry name" value="NAD(P)-binding Rossmann-like Domain"/>
    <property type="match status" value="1"/>
</dbReference>
<dbReference type="AlphaFoldDB" id="A0A963YYR9"/>
<dbReference type="InterPro" id="IPR036291">
    <property type="entry name" value="NAD(P)-bd_dom_sf"/>
</dbReference>
<feature type="chain" id="PRO_5037950584" evidence="5">
    <location>
        <begin position="23"/>
        <end position="279"/>
    </location>
</feature>
<evidence type="ECO:0000313" key="6">
    <source>
        <dbReference type="EMBL" id="MCB8879341.1"/>
    </source>
</evidence>
<proteinExistence type="inferred from homology"/>
<gene>
    <name evidence="6" type="ORF">ACELLULO517_03780</name>
</gene>
<keyword evidence="7" id="KW-1185">Reference proteome</keyword>
<comment type="caution">
    <text evidence="6">The sequence shown here is derived from an EMBL/GenBank/DDBJ whole genome shotgun (WGS) entry which is preliminary data.</text>
</comment>
<dbReference type="EMBL" id="JAESVA010000001">
    <property type="protein sequence ID" value="MCB8879341.1"/>
    <property type="molecule type" value="Genomic_DNA"/>
</dbReference>
<dbReference type="InterPro" id="IPR020904">
    <property type="entry name" value="Sc_DH/Rdtase_CS"/>
</dbReference>
<dbReference type="PRINTS" id="PR00080">
    <property type="entry name" value="SDRFAMILY"/>
</dbReference>
<dbReference type="GO" id="GO:0016491">
    <property type="term" value="F:oxidoreductase activity"/>
    <property type="evidence" value="ECO:0007669"/>
    <property type="project" value="UniProtKB-KW"/>
</dbReference>